<feature type="compositionally biased region" description="Low complexity" evidence="1">
    <location>
        <begin position="70"/>
        <end position="80"/>
    </location>
</feature>
<feature type="region of interest" description="Disordered" evidence="1">
    <location>
        <begin position="28"/>
        <end position="48"/>
    </location>
</feature>
<keyword evidence="4" id="KW-1185">Reference proteome</keyword>
<dbReference type="Pfam" id="PF13385">
    <property type="entry name" value="Laminin_G_3"/>
    <property type="match status" value="1"/>
</dbReference>
<accession>A0A9N9FB77</accession>
<sequence length="396" mass="43572">MGCLNTSVFILSTIIVALITNSSQARNTLLNGSDSSSTGTLRAEKNETGADTTIRSTYYSGNFIVVASSSSDSETPTASEIPTTVRSNISTSKASSTNGSGSGKAPSPTTAKTTTSSKTTSSKKVVQHDELPPVKNELSVTLRLNLQSHNPNWISIFHKGIKDTSRTPGLWLTPENSRPYARFSTNDNTDYGLDAIGTGLVLNKWYHMGYTLSEPHKRLDFYLNGKWVGFKSIDNVQTQHTVFNEDPLSIGNSPTHPAHVDFKGQMSNFRYYNWRLSADEIAKDFSLRKEMFGEWGDILYNIKKEDGIAGGTSKTLLVSLWGALCEQRNGSTSTNKTFLLASLCKIISEIVKPLKDQVTGQLNLKTGIEMEELKLEKRGICMIKNCTTVTWKPPYP</sequence>
<feature type="compositionally biased region" description="Polar residues" evidence="1">
    <location>
        <begin position="81"/>
        <end position="99"/>
    </location>
</feature>
<organism evidence="3 4">
    <name type="scientific">Diversispora eburnea</name>
    <dbReference type="NCBI Taxonomy" id="1213867"/>
    <lineage>
        <taxon>Eukaryota</taxon>
        <taxon>Fungi</taxon>
        <taxon>Fungi incertae sedis</taxon>
        <taxon>Mucoromycota</taxon>
        <taxon>Glomeromycotina</taxon>
        <taxon>Glomeromycetes</taxon>
        <taxon>Diversisporales</taxon>
        <taxon>Diversisporaceae</taxon>
        <taxon>Diversispora</taxon>
    </lineage>
</organism>
<dbReference type="Proteomes" id="UP000789706">
    <property type="component" value="Unassembled WGS sequence"/>
</dbReference>
<feature type="compositionally biased region" description="Low complexity" evidence="1">
    <location>
        <begin position="104"/>
        <end position="124"/>
    </location>
</feature>
<dbReference type="Gene3D" id="2.60.120.200">
    <property type="match status" value="1"/>
</dbReference>
<feature type="chain" id="PRO_5040190487" evidence="2">
    <location>
        <begin position="26"/>
        <end position="396"/>
    </location>
</feature>
<dbReference type="InterPro" id="IPR013320">
    <property type="entry name" value="ConA-like_dom_sf"/>
</dbReference>
<reference evidence="3" key="1">
    <citation type="submission" date="2021-06" db="EMBL/GenBank/DDBJ databases">
        <authorList>
            <person name="Kallberg Y."/>
            <person name="Tangrot J."/>
            <person name="Rosling A."/>
        </authorList>
    </citation>
    <scope>NUCLEOTIDE SEQUENCE</scope>
    <source>
        <strain evidence="3">AZ414A</strain>
    </source>
</reference>
<proteinExistence type="predicted"/>
<feature type="region of interest" description="Disordered" evidence="1">
    <location>
        <begin position="70"/>
        <end position="129"/>
    </location>
</feature>
<comment type="caution">
    <text evidence="3">The sequence shown here is derived from an EMBL/GenBank/DDBJ whole genome shotgun (WGS) entry which is preliminary data.</text>
</comment>
<dbReference type="AlphaFoldDB" id="A0A9N9FB77"/>
<evidence type="ECO:0000256" key="2">
    <source>
        <dbReference type="SAM" id="SignalP"/>
    </source>
</evidence>
<feature type="signal peptide" evidence="2">
    <location>
        <begin position="1"/>
        <end position="25"/>
    </location>
</feature>
<dbReference type="SUPFAM" id="SSF49899">
    <property type="entry name" value="Concanavalin A-like lectins/glucanases"/>
    <property type="match status" value="1"/>
</dbReference>
<evidence type="ECO:0000256" key="1">
    <source>
        <dbReference type="SAM" id="MobiDB-lite"/>
    </source>
</evidence>
<evidence type="ECO:0000313" key="3">
    <source>
        <dbReference type="EMBL" id="CAG8523450.1"/>
    </source>
</evidence>
<evidence type="ECO:0000313" key="4">
    <source>
        <dbReference type="Proteomes" id="UP000789706"/>
    </source>
</evidence>
<protein>
    <submittedName>
        <fullName evidence="3">2373_t:CDS:1</fullName>
    </submittedName>
</protein>
<keyword evidence="2" id="KW-0732">Signal</keyword>
<name>A0A9N9FB77_9GLOM</name>
<gene>
    <name evidence="3" type="ORF">DEBURN_LOCUS5781</name>
</gene>
<dbReference type="EMBL" id="CAJVPK010000536">
    <property type="protein sequence ID" value="CAG8523450.1"/>
    <property type="molecule type" value="Genomic_DNA"/>
</dbReference>
<feature type="compositionally biased region" description="Polar residues" evidence="1">
    <location>
        <begin position="28"/>
        <end position="40"/>
    </location>
</feature>